<feature type="transmembrane region" description="Helical" evidence="7">
    <location>
        <begin position="99"/>
        <end position="118"/>
    </location>
</feature>
<evidence type="ECO:0000256" key="2">
    <source>
        <dbReference type="ARBA" id="ARBA00022475"/>
    </source>
</evidence>
<dbReference type="Gene3D" id="1.20.1540.10">
    <property type="entry name" value="Rhomboid-like"/>
    <property type="match status" value="1"/>
</dbReference>
<keyword evidence="10" id="KW-0378">Hydrolase</keyword>
<keyword evidence="11" id="KW-1185">Reference proteome</keyword>
<evidence type="ECO:0000256" key="7">
    <source>
        <dbReference type="SAM" id="Phobius"/>
    </source>
</evidence>
<feature type="transmembrane region" description="Helical" evidence="7">
    <location>
        <begin position="200"/>
        <end position="217"/>
    </location>
</feature>
<evidence type="ECO:0000313" key="10">
    <source>
        <dbReference type="EMBL" id="KWU00051.1"/>
    </source>
</evidence>
<proteinExistence type="predicted"/>
<dbReference type="Pfam" id="PF01694">
    <property type="entry name" value="Rhomboid"/>
    <property type="match status" value="1"/>
</dbReference>
<comment type="caution">
    <text evidence="10">The sequence shown here is derived from an EMBL/GenBank/DDBJ whole genome shotgun (WGS) entry which is preliminary data.</text>
</comment>
<gene>
    <name evidence="10" type="ORF">APQ14_12850</name>
</gene>
<keyword evidence="3" id="KW-0997">Cell inner membrane</keyword>
<dbReference type="PANTHER" id="PTHR43066:SF26">
    <property type="entry name" value="RHOMBOID PROTEASE GLPG"/>
    <property type="match status" value="1"/>
</dbReference>
<evidence type="ECO:0000256" key="1">
    <source>
        <dbReference type="ARBA" id="ARBA00004141"/>
    </source>
</evidence>
<dbReference type="Proteomes" id="UP000057389">
    <property type="component" value="Unassembled WGS sequence"/>
</dbReference>
<evidence type="ECO:0000313" key="11">
    <source>
        <dbReference type="Proteomes" id="UP000057389"/>
    </source>
</evidence>
<evidence type="ECO:0000256" key="3">
    <source>
        <dbReference type="ARBA" id="ARBA00022519"/>
    </source>
</evidence>
<dbReference type="Pfam" id="PF12122">
    <property type="entry name" value="Rhomboid_N"/>
    <property type="match status" value="1"/>
</dbReference>
<dbReference type="InterPro" id="IPR035952">
    <property type="entry name" value="Rhomboid-like_sf"/>
</dbReference>
<evidence type="ECO:0000259" key="9">
    <source>
        <dbReference type="Pfam" id="PF12122"/>
    </source>
</evidence>
<feature type="domain" description="Peptidase S54 GlpG peptidase N-terminal" evidence="9">
    <location>
        <begin position="1"/>
        <end position="86"/>
    </location>
</feature>
<dbReference type="GO" id="GO:0004252">
    <property type="term" value="F:serine-type endopeptidase activity"/>
    <property type="evidence" value="ECO:0007669"/>
    <property type="project" value="InterPro"/>
</dbReference>
<keyword evidence="4 7" id="KW-0812">Transmembrane</keyword>
<dbReference type="InterPro" id="IPR023662">
    <property type="entry name" value="Rhomboid_protease_GlpG"/>
</dbReference>
<evidence type="ECO:0000259" key="8">
    <source>
        <dbReference type="Pfam" id="PF01694"/>
    </source>
</evidence>
<dbReference type="EMBL" id="LMXU01000029">
    <property type="protein sequence ID" value="KWU00051.1"/>
    <property type="molecule type" value="Genomic_DNA"/>
</dbReference>
<keyword evidence="2" id="KW-1003">Cell membrane</keyword>
<feature type="transmembrane region" description="Helical" evidence="7">
    <location>
        <begin position="248"/>
        <end position="269"/>
    </location>
</feature>
<dbReference type="AlphaFoldDB" id="A0A120DFY5"/>
<keyword evidence="5 7" id="KW-1133">Transmembrane helix</keyword>
<evidence type="ECO:0000256" key="5">
    <source>
        <dbReference type="ARBA" id="ARBA00022989"/>
    </source>
</evidence>
<dbReference type="NCBIfam" id="TIGR04239">
    <property type="entry name" value="rhombo_GlpG"/>
    <property type="match status" value="1"/>
</dbReference>
<reference evidence="10 11" key="1">
    <citation type="submission" date="2015-11" db="EMBL/GenBank/DDBJ databases">
        <title>Draft WGS of Vibrio toranzoniae.</title>
        <authorList>
            <person name="Lasa A."/>
            <person name="Romalde J.L."/>
        </authorList>
    </citation>
    <scope>NUCLEOTIDE SEQUENCE [LARGE SCALE GENOMIC DNA]</scope>
    <source>
        <strain evidence="10 11">Vb 10.8</strain>
    </source>
</reference>
<dbReference type="OrthoDB" id="9778341at2"/>
<dbReference type="PANTHER" id="PTHR43066">
    <property type="entry name" value="RHOMBOID-RELATED PROTEIN"/>
    <property type="match status" value="1"/>
</dbReference>
<dbReference type="RefSeq" id="WP_060468831.1">
    <property type="nucleotide sequence ID" value="NZ_AP025514.1"/>
</dbReference>
<feature type="transmembrane region" description="Helical" evidence="7">
    <location>
        <begin position="174"/>
        <end position="194"/>
    </location>
</feature>
<evidence type="ECO:0000256" key="4">
    <source>
        <dbReference type="ARBA" id="ARBA00022692"/>
    </source>
</evidence>
<dbReference type="InterPro" id="IPR038236">
    <property type="entry name" value="GlpG_N_sf"/>
</dbReference>
<organism evidence="10 11">
    <name type="scientific">Vibrio toranzoniae</name>
    <dbReference type="NCBI Taxonomy" id="1194427"/>
    <lineage>
        <taxon>Bacteria</taxon>
        <taxon>Pseudomonadati</taxon>
        <taxon>Pseudomonadota</taxon>
        <taxon>Gammaproteobacteria</taxon>
        <taxon>Vibrionales</taxon>
        <taxon>Vibrionaceae</taxon>
        <taxon>Vibrio</taxon>
    </lineage>
</organism>
<comment type="subcellular location">
    <subcellularLocation>
        <location evidence="1">Membrane</location>
        <topology evidence="1">Multi-pass membrane protein</topology>
    </subcellularLocation>
</comment>
<dbReference type="GO" id="GO:0016020">
    <property type="term" value="C:membrane"/>
    <property type="evidence" value="ECO:0007669"/>
    <property type="project" value="UniProtKB-SubCell"/>
</dbReference>
<dbReference type="SUPFAM" id="SSF144091">
    <property type="entry name" value="Rhomboid-like"/>
    <property type="match status" value="1"/>
</dbReference>
<protein>
    <submittedName>
        <fullName evidence="10">Rhomboid family intramembrane serine protease GlpG</fullName>
    </submittedName>
</protein>
<feature type="transmembrane region" description="Helical" evidence="7">
    <location>
        <begin position="224"/>
        <end position="242"/>
    </location>
</feature>
<feature type="transmembrane region" description="Helical" evidence="7">
    <location>
        <begin position="138"/>
        <end position="162"/>
    </location>
</feature>
<name>A0A120DFY5_9VIBR</name>
<sequence>MIRLMVLDNPRLAQAFIDYMASRQIPIQMSPEGEGRFALWLTDSQYQVETESELNRFLSEPNHKRYQAASWDMAETRKSNFHYHTPSFMGMIKAKAGPVTLSIMLVCVVIFALQQIGFGQAIFNALHFPALDGQQWQLWRWLSHAVLHFSVMHIAFNILWWWQLGGDIEKKLGGFKLLQIFAVSSALSGAGQYWVEGANFGGLSGVVYALVGYLWVVGAKAPQFGLGIPKQIVGFMLVWLVLGYMQPFMAIANTAHLAGLVAGVIIGLVDSMKAPSSARSE</sequence>
<dbReference type="InterPro" id="IPR022764">
    <property type="entry name" value="Peptidase_S54_rhomboid_dom"/>
</dbReference>
<feature type="domain" description="Peptidase S54 rhomboid" evidence="8">
    <location>
        <begin position="135"/>
        <end position="271"/>
    </location>
</feature>
<dbReference type="GeneID" id="300179789"/>
<evidence type="ECO:0000256" key="6">
    <source>
        <dbReference type="ARBA" id="ARBA00023136"/>
    </source>
</evidence>
<accession>A0A120DFY5</accession>
<keyword evidence="10" id="KW-0645">Protease</keyword>
<dbReference type="GO" id="GO:0006508">
    <property type="term" value="P:proteolysis"/>
    <property type="evidence" value="ECO:0007669"/>
    <property type="project" value="UniProtKB-KW"/>
</dbReference>
<dbReference type="InterPro" id="IPR022732">
    <property type="entry name" value="Peptidase_S54_GlpG_N"/>
</dbReference>
<keyword evidence="6 7" id="KW-0472">Membrane</keyword>
<dbReference type="Gene3D" id="3.30.70.2350">
    <property type="match status" value="1"/>
</dbReference>